<name>A0A6J7N4L9_9ZZZZ</name>
<dbReference type="NCBIfam" id="TIGR00326">
    <property type="entry name" value="eubact_ribD"/>
    <property type="match status" value="1"/>
</dbReference>
<dbReference type="EMBL" id="CAFBOR010000086">
    <property type="protein sequence ID" value="CAB4987118.1"/>
    <property type="molecule type" value="Genomic_DNA"/>
</dbReference>
<dbReference type="InterPro" id="IPR016193">
    <property type="entry name" value="Cytidine_deaminase-like"/>
</dbReference>
<dbReference type="InterPro" id="IPR050765">
    <property type="entry name" value="Riboflavin_Biosynth_HTPR"/>
</dbReference>
<dbReference type="InterPro" id="IPR011549">
    <property type="entry name" value="RibD_C"/>
</dbReference>
<dbReference type="PANTHER" id="PTHR38011:SF7">
    <property type="entry name" value="2,5-DIAMINO-6-RIBOSYLAMINO-4(3H)-PYRIMIDINONE 5'-PHOSPHATE REDUCTASE"/>
    <property type="match status" value="1"/>
</dbReference>
<dbReference type="InterPro" id="IPR004794">
    <property type="entry name" value="Eubact_RibD"/>
</dbReference>
<evidence type="ECO:0000256" key="2">
    <source>
        <dbReference type="ARBA" id="ARBA00004910"/>
    </source>
</evidence>
<keyword evidence="5" id="KW-0862">Zinc</keyword>
<dbReference type="AlphaFoldDB" id="A0A6J7N4L9"/>
<protein>
    <submittedName>
        <fullName evidence="10">Unannotated protein</fullName>
    </submittedName>
</protein>
<dbReference type="Gene3D" id="3.40.430.10">
    <property type="entry name" value="Dihydrofolate Reductase, subunit A"/>
    <property type="match status" value="1"/>
</dbReference>
<dbReference type="PIRSF" id="PIRSF006769">
    <property type="entry name" value="RibD"/>
    <property type="match status" value="1"/>
</dbReference>
<dbReference type="GO" id="GO:0008835">
    <property type="term" value="F:diaminohydroxyphosphoribosylaminopyrimidine deaminase activity"/>
    <property type="evidence" value="ECO:0007669"/>
    <property type="project" value="InterPro"/>
</dbReference>
<evidence type="ECO:0000256" key="4">
    <source>
        <dbReference type="ARBA" id="ARBA00022723"/>
    </source>
</evidence>
<dbReference type="PROSITE" id="PS51747">
    <property type="entry name" value="CYT_DCMP_DEAMINASES_2"/>
    <property type="match status" value="1"/>
</dbReference>
<dbReference type="UniPathway" id="UPA00275">
    <property type="reaction ID" value="UER00401"/>
</dbReference>
<dbReference type="GO" id="GO:0009231">
    <property type="term" value="P:riboflavin biosynthetic process"/>
    <property type="evidence" value="ECO:0007669"/>
    <property type="project" value="UniProtKB-UniPathway"/>
</dbReference>
<evidence type="ECO:0000256" key="8">
    <source>
        <dbReference type="ARBA" id="ARBA00023268"/>
    </source>
</evidence>
<evidence type="ECO:0000256" key="6">
    <source>
        <dbReference type="ARBA" id="ARBA00022857"/>
    </source>
</evidence>
<accession>A0A6J7N4L9</accession>
<dbReference type="PANTHER" id="PTHR38011">
    <property type="entry name" value="DIHYDROFOLATE REDUCTASE FAMILY PROTEIN (AFU_ORTHOLOGUE AFUA_8G06820)"/>
    <property type="match status" value="1"/>
</dbReference>
<proteinExistence type="predicted"/>
<keyword evidence="3" id="KW-0686">Riboflavin biosynthesis</keyword>
<evidence type="ECO:0000256" key="5">
    <source>
        <dbReference type="ARBA" id="ARBA00022833"/>
    </source>
</evidence>
<comment type="pathway">
    <text evidence="2">Cofactor biosynthesis; riboflavin biosynthesis; 5-amino-6-(D-ribitylamino)uracil from GTP: step 3/4.</text>
</comment>
<keyword evidence="8" id="KW-0511">Multifunctional enzyme</keyword>
<dbReference type="InterPro" id="IPR016192">
    <property type="entry name" value="APOBEC/CMP_deaminase_Zn-bd"/>
</dbReference>
<dbReference type="NCBIfam" id="TIGR00227">
    <property type="entry name" value="ribD_Cterm"/>
    <property type="match status" value="1"/>
</dbReference>
<comment type="pathway">
    <text evidence="1">Cofactor biosynthesis; riboflavin biosynthesis; 5-amino-6-(D-ribitylamino)uracil from GTP: step 2/4.</text>
</comment>
<dbReference type="GO" id="GO:0008703">
    <property type="term" value="F:5-amino-6-(5-phosphoribosylamino)uracil reductase activity"/>
    <property type="evidence" value="ECO:0007669"/>
    <property type="project" value="InterPro"/>
</dbReference>
<dbReference type="Gene3D" id="3.40.140.10">
    <property type="entry name" value="Cytidine Deaminase, domain 2"/>
    <property type="match status" value="1"/>
</dbReference>
<dbReference type="GO" id="GO:0050661">
    <property type="term" value="F:NADP binding"/>
    <property type="evidence" value="ECO:0007669"/>
    <property type="project" value="InterPro"/>
</dbReference>
<dbReference type="CDD" id="cd01284">
    <property type="entry name" value="Riboflavin_deaminase-reductase"/>
    <property type="match status" value="1"/>
</dbReference>
<dbReference type="Pfam" id="PF01872">
    <property type="entry name" value="RibD_C"/>
    <property type="match status" value="1"/>
</dbReference>
<organism evidence="10">
    <name type="scientific">freshwater metagenome</name>
    <dbReference type="NCBI Taxonomy" id="449393"/>
    <lineage>
        <taxon>unclassified sequences</taxon>
        <taxon>metagenomes</taxon>
        <taxon>ecological metagenomes</taxon>
    </lineage>
</organism>
<dbReference type="Pfam" id="PF00383">
    <property type="entry name" value="dCMP_cyt_deam_1"/>
    <property type="match status" value="1"/>
</dbReference>
<sequence>MSQDMSAIVEILVNEKLVDEQRIEQAMGLAIAAASRARRLSPPNPWVGAVVLSASGEVVGTGSTQAPGGSHAEVAALLEAGELARDGVLVVTLEPCNHQGRTPACTEQIIDAGISRVVVAIEDPDPLVAGSGIERLRSAGLQVSLGTRAAEVRDQLAPYLHQRLTGRAFCVVKTAMSLDARSVARDGTSQWITGPEARADAHNLRADSQAVIIGAGTALADSPSLNARDATPSATRQPNRVLLDARGRVPATGPLFDQSIAATVVFTTDSVDPEAVEAWRAAGALVEVVEPQGSGVHLEQVLQLLSEKHGVLQAMVEGGAAMHAAFIEASLVDRIVAYVAPTFLGRDGRLAFDLDGPSTVMDASKWRITNTMLVGSDIRITLDPIVAAEELS</sequence>
<dbReference type="SUPFAM" id="SSF53927">
    <property type="entry name" value="Cytidine deaminase-like"/>
    <property type="match status" value="1"/>
</dbReference>
<reference evidence="10" key="1">
    <citation type="submission" date="2020-05" db="EMBL/GenBank/DDBJ databases">
        <authorList>
            <person name="Chiriac C."/>
            <person name="Salcher M."/>
            <person name="Ghai R."/>
            <person name="Kavagutti S V."/>
        </authorList>
    </citation>
    <scope>NUCLEOTIDE SEQUENCE</scope>
</reference>
<dbReference type="InterPro" id="IPR024072">
    <property type="entry name" value="DHFR-like_dom_sf"/>
</dbReference>
<evidence type="ECO:0000256" key="7">
    <source>
        <dbReference type="ARBA" id="ARBA00023002"/>
    </source>
</evidence>
<dbReference type="InterPro" id="IPR002734">
    <property type="entry name" value="RibDG_C"/>
</dbReference>
<feature type="domain" description="CMP/dCMP-type deaminase" evidence="9">
    <location>
        <begin position="21"/>
        <end position="144"/>
    </location>
</feature>
<dbReference type="PROSITE" id="PS00903">
    <property type="entry name" value="CYT_DCMP_DEAMINASES_1"/>
    <property type="match status" value="1"/>
</dbReference>
<evidence type="ECO:0000313" key="10">
    <source>
        <dbReference type="EMBL" id="CAB4987118.1"/>
    </source>
</evidence>
<keyword evidence="7" id="KW-0560">Oxidoreductase</keyword>
<dbReference type="GO" id="GO:0008270">
    <property type="term" value="F:zinc ion binding"/>
    <property type="evidence" value="ECO:0007669"/>
    <property type="project" value="InterPro"/>
</dbReference>
<keyword evidence="4" id="KW-0479">Metal-binding</keyword>
<dbReference type="SUPFAM" id="SSF53597">
    <property type="entry name" value="Dihydrofolate reductase-like"/>
    <property type="match status" value="1"/>
</dbReference>
<keyword evidence="6" id="KW-0521">NADP</keyword>
<evidence type="ECO:0000256" key="1">
    <source>
        <dbReference type="ARBA" id="ARBA00004882"/>
    </source>
</evidence>
<gene>
    <name evidence="10" type="ORF">UFOPK3974_00724</name>
</gene>
<evidence type="ECO:0000256" key="3">
    <source>
        <dbReference type="ARBA" id="ARBA00022619"/>
    </source>
</evidence>
<dbReference type="InterPro" id="IPR002125">
    <property type="entry name" value="CMP_dCMP_dom"/>
</dbReference>
<evidence type="ECO:0000259" key="9">
    <source>
        <dbReference type="PROSITE" id="PS51747"/>
    </source>
</evidence>